<dbReference type="AlphaFoldDB" id="A0AAV7UXF6"/>
<feature type="region of interest" description="Disordered" evidence="1">
    <location>
        <begin position="130"/>
        <end position="220"/>
    </location>
</feature>
<keyword evidence="3" id="KW-1185">Reference proteome</keyword>
<name>A0AAV7UXF6_PLEWA</name>
<protein>
    <submittedName>
        <fullName evidence="2">Uncharacterized protein</fullName>
    </submittedName>
</protein>
<feature type="compositionally biased region" description="Low complexity" evidence="1">
    <location>
        <begin position="150"/>
        <end position="164"/>
    </location>
</feature>
<organism evidence="2 3">
    <name type="scientific">Pleurodeles waltl</name>
    <name type="common">Iberian ribbed newt</name>
    <dbReference type="NCBI Taxonomy" id="8319"/>
    <lineage>
        <taxon>Eukaryota</taxon>
        <taxon>Metazoa</taxon>
        <taxon>Chordata</taxon>
        <taxon>Craniata</taxon>
        <taxon>Vertebrata</taxon>
        <taxon>Euteleostomi</taxon>
        <taxon>Amphibia</taxon>
        <taxon>Batrachia</taxon>
        <taxon>Caudata</taxon>
        <taxon>Salamandroidea</taxon>
        <taxon>Salamandridae</taxon>
        <taxon>Pleurodelinae</taxon>
        <taxon>Pleurodeles</taxon>
    </lineage>
</organism>
<evidence type="ECO:0000313" key="3">
    <source>
        <dbReference type="Proteomes" id="UP001066276"/>
    </source>
</evidence>
<evidence type="ECO:0000313" key="2">
    <source>
        <dbReference type="EMBL" id="KAJ1192377.1"/>
    </source>
</evidence>
<proteinExistence type="predicted"/>
<accession>A0AAV7UXF6</accession>
<comment type="caution">
    <text evidence="2">The sequence shown here is derived from an EMBL/GenBank/DDBJ whole genome shotgun (WGS) entry which is preliminary data.</text>
</comment>
<dbReference type="Proteomes" id="UP001066276">
    <property type="component" value="Chromosome 2_2"/>
</dbReference>
<feature type="compositionally biased region" description="Low complexity" evidence="1">
    <location>
        <begin position="130"/>
        <end position="141"/>
    </location>
</feature>
<dbReference type="EMBL" id="JANPWB010000004">
    <property type="protein sequence ID" value="KAJ1192377.1"/>
    <property type="molecule type" value="Genomic_DNA"/>
</dbReference>
<reference evidence="2" key="1">
    <citation type="journal article" date="2022" name="bioRxiv">
        <title>Sequencing and chromosome-scale assembly of the giantPleurodeles waltlgenome.</title>
        <authorList>
            <person name="Brown T."/>
            <person name="Elewa A."/>
            <person name="Iarovenko S."/>
            <person name="Subramanian E."/>
            <person name="Araus A.J."/>
            <person name="Petzold A."/>
            <person name="Susuki M."/>
            <person name="Suzuki K.-i.T."/>
            <person name="Hayashi T."/>
            <person name="Toyoda A."/>
            <person name="Oliveira C."/>
            <person name="Osipova E."/>
            <person name="Leigh N.D."/>
            <person name="Simon A."/>
            <person name="Yun M.H."/>
        </authorList>
    </citation>
    <scope>NUCLEOTIDE SEQUENCE</scope>
    <source>
        <strain evidence="2">20211129_DDA</strain>
        <tissue evidence="2">Liver</tissue>
    </source>
</reference>
<gene>
    <name evidence="2" type="ORF">NDU88_001684</name>
</gene>
<evidence type="ECO:0000256" key="1">
    <source>
        <dbReference type="SAM" id="MobiDB-lite"/>
    </source>
</evidence>
<sequence length="220" mass="24448">MATEVTLLPSQRNIQAKALLRHDHAPFIPCLVISMQLFPGFLEAGSEGIAPLVVRVNGIWLLDWFSPRWGHGAVTTDLSCLPQKSTPGAPEVTLPRARPHTSRIIRGSERKVLGRGPLHGRRLLGHRTLARAAPRRLAQVRAQDHRKQNPRAARAAPRRLAQVRAQDHRKQNPRAARAARRRLAQVRAQDHRKQSPHRGTCRTLEARAGASPGPSETEPI</sequence>